<feature type="domain" description="PpiC" evidence="8">
    <location>
        <begin position="194"/>
        <end position="285"/>
    </location>
</feature>
<keyword evidence="3" id="KW-0732">Signal</keyword>
<evidence type="ECO:0000313" key="10">
    <source>
        <dbReference type="Proteomes" id="UP001155241"/>
    </source>
</evidence>
<evidence type="ECO:0000259" key="8">
    <source>
        <dbReference type="PROSITE" id="PS50198"/>
    </source>
</evidence>
<dbReference type="Pfam" id="PF13145">
    <property type="entry name" value="Rotamase_2"/>
    <property type="match status" value="1"/>
</dbReference>
<comment type="caution">
    <text evidence="9">The sequence shown here is derived from an EMBL/GenBank/DDBJ whole genome shotgun (WGS) entry which is preliminary data.</text>
</comment>
<dbReference type="InterPro" id="IPR050245">
    <property type="entry name" value="PrsA_foldase"/>
</dbReference>
<evidence type="ECO:0000256" key="1">
    <source>
        <dbReference type="ARBA" id="ARBA00000971"/>
    </source>
</evidence>
<dbReference type="RefSeq" id="WP_252853038.1">
    <property type="nucleotide sequence ID" value="NZ_JAMXLR010000043.1"/>
</dbReference>
<evidence type="ECO:0000256" key="5">
    <source>
        <dbReference type="ARBA" id="ARBA00023235"/>
    </source>
</evidence>
<dbReference type="EC" id="5.2.1.8" evidence="2"/>
<dbReference type="PANTHER" id="PTHR47245:SF1">
    <property type="entry name" value="FOLDASE PROTEIN PRSA"/>
    <property type="match status" value="1"/>
</dbReference>
<keyword evidence="4 6" id="KW-0697">Rotamase</keyword>
<protein>
    <recommendedName>
        <fullName evidence="2">peptidylprolyl isomerase</fullName>
        <ecNumber evidence="2">5.2.1.8</ecNumber>
    </recommendedName>
</protein>
<sequence length="644" mass="72629">MTRRKSTENNSPVHQNPRRWTWMIASMAVVLTAVLVGRQFMGAAEAEAQTAPKADANVKPASATKPYKPPQHDVMAIVNGADISRRDLERACAERYGEEVLEAMVNKKLIQHHCQKRGITITQQEVEDELDRMAQNFKLTRELLTNLLEDKTGVTEEQYKRDILWPTLALRKLVAADMVVTEEELRKDYESKYGESVRVRIIVVANGQKAQDLHKQLLANPDDFARLALSDSIDVNSAPIGGLIQPIRRFVGDPGIEQAAFALKPGQISQIIPIGDQFAILKCEGRNPPREVDFNSVRTMLEESIRDEKLRKVANDKFKEFQDAATIQNVFNDPQLSQRMPGVVALVNGDKVTLEELSKESMLRHGPEVLNVEIGHKLLEQALKRAGKTVSQEDLNAEIAHAAKLAGVVDEQGRPDIQRWVKQTTEEQDISYKLYVRDSVWPSAALKKLTAGQVQVTQEDLKKSYDANYGVRVRCRAIVLANMRRAQEVWEKARANPSMDYFGDLAAEYSIEPTSKALRGEVPPIRLHGGQPQLEQVAFELTENDPPRIVQLGDKFVVLKYEGRTEPKKIELEAVRDILLQDIMEKKIRVAMGKRYDEIYRNARVDNYLAGTTQAPVPDEVRQQRAGTMPRRDTAVQPASAQRR</sequence>
<organism evidence="9 10">
    <name type="scientific">Aeoliella straminimaris</name>
    <dbReference type="NCBI Taxonomy" id="2954799"/>
    <lineage>
        <taxon>Bacteria</taxon>
        <taxon>Pseudomonadati</taxon>
        <taxon>Planctomycetota</taxon>
        <taxon>Planctomycetia</taxon>
        <taxon>Pirellulales</taxon>
        <taxon>Lacipirellulaceae</taxon>
        <taxon>Aeoliella</taxon>
    </lineage>
</organism>
<dbReference type="SUPFAM" id="SSF54534">
    <property type="entry name" value="FKBP-like"/>
    <property type="match status" value="2"/>
</dbReference>
<dbReference type="Proteomes" id="UP001155241">
    <property type="component" value="Unassembled WGS sequence"/>
</dbReference>
<dbReference type="PANTHER" id="PTHR47245">
    <property type="entry name" value="PEPTIDYLPROLYL ISOMERASE"/>
    <property type="match status" value="1"/>
</dbReference>
<evidence type="ECO:0000256" key="6">
    <source>
        <dbReference type="PROSITE-ProRule" id="PRU00278"/>
    </source>
</evidence>
<keyword evidence="5 6" id="KW-0413">Isomerase</keyword>
<dbReference type="InterPro" id="IPR027304">
    <property type="entry name" value="Trigger_fact/SurA_dom_sf"/>
</dbReference>
<dbReference type="GO" id="GO:0003755">
    <property type="term" value="F:peptidyl-prolyl cis-trans isomerase activity"/>
    <property type="evidence" value="ECO:0007669"/>
    <property type="project" value="UniProtKB-KW"/>
</dbReference>
<dbReference type="InterPro" id="IPR000297">
    <property type="entry name" value="PPIase_PpiC"/>
</dbReference>
<evidence type="ECO:0000313" key="9">
    <source>
        <dbReference type="EMBL" id="MCO6044927.1"/>
    </source>
</evidence>
<dbReference type="AlphaFoldDB" id="A0A9X2F9K5"/>
<dbReference type="Gene3D" id="3.10.50.40">
    <property type="match status" value="2"/>
</dbReference>
<feature type="region of interest" description="Disordered" evidence="7">
    <location>
        <begin position="50"/>
        <end position="71"/>
    </location>
</feature>
<evidence type="ECO:0000256" key="7">
    <source>
        <dbReference type="SAM" id="MobiDB-lite"/>
    </source>
</evidence>
<dbReference type="Pfam" id="PF13624">
    <property type="entry name" value="SurA_N_3"/>
    <property type="match status" value="1"/>
</dbReference>
<proteinExistence type="predicted"/>
<evidence type="ECO:0000256" key="2">
    <source>
        <dbReference type="ARBA" id="ARBA00013194"/>
    </source>
</evidence>
<reference evidence="9" key="1">
    <citation type="submission" date="2022-06" db="EMBL/GenBank/DDBJ databases">
        <title>Aeoliella straminimaris, a novel planctomycete from sediments.</title>
        <authorList>
            <person name="Vitorino I.R."/>
            <person name="Lage O.M."/>
        </authorList>
    </citation>
    <scope>NUCLEOTIDE SEQUENCE</scope>
    <source>
        <strain evidence="9">ICT_H6.2</strain>
    </source>
</reference>
<comment type="catalytic activity">
    <reaction evidence="1">
        <text>[protein]-peptidylproline (omega=180) = [protein]-peptidylproline (omega=0)</text>
        <dbReference type="Rhea" id="RHEA:16237"/>
        <dbReference type="Rhea" id="RHEA-COMP:10747"/>
        <dbReference type="Rhea" id="RHEA-COMP:10748"/>
        <dbReference type="ChEBI" id="CHEBI:83833"/>
        <dbReference type="ChEBI" id="CHEBI:83834"/>
        <dbReference type="EC" id="5.2.1.8"/>
    </reaction>
</comment>
<accession>A0A9X2F9K5</accession>
<dbReference type="PROSITE" id="PS50198">
    <property type="entry name" value="PPIC_PPIASE_2"/>
    <property type="match status" value="2"/>
</dbReference>
<gene>
    <name evidence="9" type="ORF">NG895_13540</name>
</gene>
<name>A0A9X2F9K5_9BACT</name>
<evidence type="ECO:0000256" key="3">
    <source>
        <dbReference type="ARBA" id="ARBA00022729"/>
    </source>
</evidence>
<dbReference type="SUPFAM" id="SSF109998">
    <property type="entry name" value="Triger factor/SurA peptide-binding domain-like"/>
    <property type="match status" value="2"/>
</dbReference>
<evidence type="ECO:0000256" key="4">
    <source>
        <dbReference type="ARBA" id="ARBA00023110"/>
    </source>
</evidence>
<feature type="domain" description="PpiC" evidence="8">
    <location>
        <begin position="470"/>
        <end position="563"/>
    </location>
</feature>
<feature type="region of interest" description="Disordered" evidence="7">
    <location>
        <begin position="614"/>
        <end position="644"/>
    </location>
</feature>
<dbReference type="InterPro" id="IPR046357">
    <property type="entry name" value="PPIase_dom_sf"/>
</dbReference>
<dbReference type="Gene3D" id="1.10.4030.10">
    <property type="entry name" value="Porin chaperone SurA, peptide-binding domain"/>
    <property type="match status" value="1"/>
</dbReference>
<dbReference type="EMBL" id="JAMXLR010000043">
    <property type="protein sequence ID" value="MCO6044927.1"/>
    <property type="molecule type" value="Genomic_DNA"/>
</dbReference>
<keyword evidence="10" id="KW-1185">Reference proteome</keyword>